<evidence type="ECO:0000313" key="7">
    <source>
        <dbReference type="EMBL" id="KAF2726608.1"/>
    </source>
</evidence>
<dbReference type="PROSITE" id="PS00463">
    <property type="entry name" value="ZN2_CY6_FUNGAL_1"/>
    <property type="match status" value="1"/>
</dbReference>
<dbReference type="InterPro" id="IPR036864">
    <property type="entry name" value="Zn2-C6_fun-type_DNA-bd_sf"/>
</dbReference>
<keyword evidence="8" id="KW-1185">Reference proteome</keyword>
<proteinExistence type="predicted"/>
<name>A0A9P4QJD4_9PLEO</name>
<dbReference type="SMART" id="SM00066">
    <property type="entry name" value="GAL4"/>
    <property type="match status" value="1"/>
</dbReference>
<dbReference type="Pfam" id="PF04082">
    <property type="entry name" value="Fungal_trans"/>
    <property type="match status" value="1"/>
</dbReference>
<accession>A0A9P4QJD4</accession>
<dbReference type="OrthoDB" id="2943660at2759"/>
<dbReference type="InterPro" id="IPR050815">
    <property type="entry name" value="TF_fung"/>
</dbReference>
<dbReference type="GO" id="GO:0005634">
    <property type="term" value="C:nucleus"/>
    <property type="evidence" value="ECO:0007669"/>
    <property type="project" value="UniProtKB-SubCell"/>
</dbReference>
<dbReference type="GO" id="GO:0006351">
    <property type="term" value="P:DNA-templated transcription"/>
    <property type="evidence" value="ECO:0007669"/>
    <property type="project" value="InterPro"/>
</dbReference>
<protein>
    <recommendedName>
        <fullName evidence="6">Zn(2)-C6 fungal-type domain-containing protein</fullName>
    </recommendedName>
</protein>
<dbReference type="Pfam" id="PF00172">
    <property type="entry name" value="Zn_clus"/>
    <property type="match status" value="1"/>
</dbReference>
<dbReference type="AlphaFoldDB" id="A0A9P4QJD4"/>
<dbReference type="CDD" id="cd12148">
    <property type="entry name" value="fungal_TF_MHR"/>
    <property type="match status" value="1"/>
</dbReference>
<dbReference type="PROSITE" id="PS50048">
    <property type="entry name" value="ZN2_CY6_FUNGAL_2"/>
    <property type="match status" value="1"/>
</dbReference>
<dbReference type="InterPro" id="IPR001138">
    <property type="entry name" value="Zn2Cys6_DnaBD"/>
</dbReference>
<dbReference type="SMART" id="SM00906">
    <property type="entry name" value="Fungal_trans"/>
    <property type="match status" value="1"/>
</dbReference>
<dbReference type="SUPFAM" id="SSF57701">
    <property type="entry name" value="Zn2/Cys6 DNA-binding domain"/>
    <property type="match status" value="1"/>
</dbReference>
<evidence type="ECO:0000256" key="2">
    <source>
        <dbReference type="ARBA" id="ARBA00022723"/>
    </source>
</evidence>
<dbReference type="Gene3D" id="4.10.240.10">
    <property type="entry name" value="Zn(2)-C6 fungal-type DNA-binding domain"/>
    <property type="match status" value="1"/>
</dbReference>
<evidence type="ECO:0000256" key="4">
    <source>
        <dbReference type="ARBA" id="ARBA00023163"/>
    </source>
</evidence>
<evidence type="ECO:0000259" key="6">
    <source>
        <dbReference type="PROSITE" id="PS50048"/>
    </source>
</evidence>
<comment type="subcellular location">
    <subcellularLocation>
        <location evidence="1">Nucleus</location>
    </subcellularLocation>
</comment>
<evidence type="ECO:0000256" key="1">
    <source>
        <dbReference type="ARBA" id="ARBA00004123"/>
    </source>
</evidence>
<sequence>METLTTPASVTKRKQACQSCRQRKKRCDGERPCSLCRKWGIKCDFSVAHPNAETFLANLGHRSYDNGSGFIELGALAGAGEALVFPSTSFDLSGPTDIPIDVRQHDYPTPTSAFNASAPDTCLDLNFDSTLAPALPSDDVILELVDLFLVQFYDMLPCFHKSSLINHVRSKYLQDKAPMLLYIICAMAAFFHPDPAVKDLQSDWYEQAKFQYELTPRDPHPALQTLQTSLCLHVHSCATGDFSPVWLGLGKSWRQACCLSLNRMDSGNSDSFKLGQEPASILEKEEHRRVLWLLFMLDREISWPTGWPHAIDDRQFKIDIPIHDEAFQAMTPDTVSAPIKSTPFTRNLDKLVVTGSAAAAPLNILHYLTIAHVIFGRISEQIHSLHDSHEDPEYAEECEKFDNLIIRFRLSLPRVATSVLECPEKVRPYVIWLNCILNTMAILVHYRVADVADKAGAGEQFAHAVIAAKNTAKIVRETSRLSTDLLLTGHIASSLYIAATVLIIQWRITGDDSLRSDIELMGLVFDRLFEVLPFFGLKFKVAFLHTLQRSPESLFSLRERGFKGLLADCSQWGYVRDYILEYGMALPQELPSYLVTQEDSRVQAVGST</sequence>
<gene>
    <name evidence="7" type="ORF">EJ04DRAFT_176395</name>
</gene>
<dbReference type="GO" id="GO:0003677">
    <property type="term" value="F:DNA binding"/>
    <property type="evidence" value="ECO:0007669"/>
    <property type="project" value="InterPro"/>
</dbReference>
<dbReference type="GO" id="GO:0008270">
    <property type="term" value="F:zinc ion binding"/>
    <property type="evidence" value="ECO:0007669"/>
    <property type="project" value="InterPro"/>
</dbReference>
<keyword evidence="5" id="KW-0539">Nucleus</keyword>
<evidence type="ECO:0000256" key="5">
    <source>
        <dbReference type="ARBA" id="ARBA00023242"/>
    </source>
</evidence>
<evidence type="ECO:0000313" key="8">
    <source>
        <dbReference type="Proteomes" id="UP000799444"/>
    </source>
</evidence>
<comment type="caution">
    <text evidence="7">The sequence shown here is derived from an EMBL/GenBank/DDBJ whole genome shotgun (WGS) entry which is preliminary data.</text>
</comment>
<keyword evidence="4" id="KW-0804">Transcription</keyword>
<evidence type="ECO:0000256" key="3">
    <source>
        <dbReference type="ARBA" id="ARBA00023015"/>
    </source>
</evidence>
<dbReference type="GO" id="GO:0000981">
    <property type="term" value="F:DNA-binding transcription factor activity, RNA polymerase II-specific"/>
    <property type="evidence" value="ECO:0007669"/>
    <property type="project" value="InterPro"/>
</dbReference>
<keyword evidence="3" id="KW-0805">Transcription regulation</keyword>
<dbReference type="PANTHER" id="PTHR47338:SF10">
    <property type="entry name" value="TRANSCRIPTION FACTOR DOMAIN-CONTAINING PROTEIN-RELATED"/>
    <property type="match status" value="1"/>
</dbReference>
<dbReference type="InterPro" id="IPR007219">
    <property type="entry name" value="XnlR_reg_dom"/>
</dbReference>
<dbReference type="CDD" id="cd00067">
    <property type="entry name" value="GAL4"/>
    <property type="match status" value="1"/>
</dbReference>
<reference evidence="7" key="1">
    <citation type="journal article" date="2020" name="Stud. Mycol.">
        <title>101 Dothideomycetes genomes: a test case for predicting lifestyles and emergence of pathogens.</title>
        <authorList>
            <person name="Haridas S."/>
            <person name="Albert R."/>
            <person name="Binder M."/>
            <person name="Bloem J."/>
            <person name="Labutti K."/>
            <person name="Salamov A."/>
            <person name="Andreopoulos B."/>
            <person name="Baker S."/>
            <person name="Barry K."/>
            <person name="Bills G."/>
            <person name="Bluhm B."/>
            <person name="Cannon C."/>
            <person name="Castanera R."/>
            <person name="Culley D."/>
            <person name="Daum C."/>
            <person name="Ezra D."/>
            <person name="Gonzalez J."/>
            <person name="Henrissat B."/>
            <person name="Kuo A."/>
            <person name="Liang C."/>
            <person name="Lipzen A."/>
            <person name="Lutzoni F."/>
            <person name="Magnuson J."/>
            <person name="Mondo S."/>
            <person name="Nolan M."/>
            <person name="Ohm R."/>
            <person name="Pangilinan J."/>
            <person name="Park H.-J."/>
            <person name="Ramirez L."/>
            <person name="Alfaro M."/>
            <person name="Sun H."/>
            <person name="Tritt A."/>
            <person name="Yoshinaga Y."/>
            <person name="Zwiers L.-H."/>
            <person name="Turgeon B."/>
            <person name="Goodwin S."/>
            <person name="Spatafora J."/>
            <person name="Crous P."/>
            <person name="Grigoriev I."/>
        </authorList>
    </citation>
    <scope>NUCLEOTIDE SEQUENCE</scope>
    <source>
        <strain evidence="7">CBS 125425</strain>
    </source>
</reference>
<feature type="domain" description="Zn(2)-C6 fungal-type" evidence="6">
    <location>
        <begin position="16"/>
        <end position="45"/>
    </location>
</feature>
<dbReference type="PANTHER" id="PTHR47338">
    <property type="entry name" value="ZN(II)2CYS6 TRANSCRIPTION FACTOR (EUROFUNG)-RELATED"/>
    <property type="match status" value="1"/>
</dbReference>
<dbReference type="Proteomes" id="UP000799444">
    <property type="component" value="Unassembled WGS sequence"/>
</dbReference>
<dbReference type="EMBL" id="ML996425">
    <property type="protein sequence ID" value="KAF2726608.1"/>
    <property type="molecule type" value="Genomic_DNA"/>
</dbReference>
<keyword evidence="2" id="KW-0479">Metal-binding</keyword>
<organism evidence="7 8">
    <name type="scientific">Polyplosphaeria fusca</name>
    <dbReference type="NCBI Taxonomy" id="682080"/>
    <lineage>
        <taxon>Eukaryota</taxon>
        <taxon>Fungi</taxon>
        <taxon>Dikarya</taxon>
        <taxon>Ascomycota</taxon>
        <taxon>Pezizomycotina</taxon>
        <taxon>Dothideomycetes</taxon>
        <taxon>Pleosporomycetidae</taxon>
        <taxon>Pleosporales</taxon>
        <taxon>Tetraplosphaeriaceae</taxon>
        <taxon>Polyplosphaeria</taxon>
    </lineage>
</organism>